<organism evidence="2 3">
    <name type="scientific">Polarella glacialis</name>
    <name type="common">Dinoflagellate</name>
    <dbReference type="NCBI Taxonomy" id="89957"/>
    <lineage>
        <taxon>Eukaryota</taxon>
        <taxon>Sar</taxon>
        <taxon>Alveolata</taxon>
        <taxon>Dinophyceae</taxon>
        <taxon>Suessiales</taxon>
        <taxon>Suessiaceae</taxon>
        <taxon>Polarella</taxon>
    </lineage>
</organism>
<feature type="non-terminal residue" evidence="2">
    <location>
        <position position="1"/>
    </location>
</feature>
<evidence type="ECO:0000313" key="3">
    <source>
        <dbReference type="Proteomes" id="UP000626109"/>
    </source>
</evidence>
<dbReference type="InterPro" id="IPR025197">
    <property type="entry name" value="DUF4116"/>
</dbReference>
<sequence>ELRRDREFMLNAVRAAGSAITYASSSLLHDRSFMLAAMQANSSVLCYVPLHQSLRRDPEFMLPVVKVDGLALRFAHRVLRGDLDLVLAAVRADPGALRYASDELQDHPKVRLAVHRECCKDG</sequence>
<proteinExistence type="predicted"/>
<evidence type="ECO:0000259" key="1">
    <source>
        <dbReference type="Pfam" id="PF13475"/>
    </source>
</evidence>
<reference evidence="2" key="1">
    <citation type="submission" date="2021-02" db="EMBL/GenBank/DDBJ databases">
        <authorList>
            <person name="Dougan E. K."/>
            <person name="Rhodes N."/>
            <person name="Thang M."/>
            <person name="Chan C."/>
        </authorList>
    </citation>
    <scope>NUCLEOTIDE SEQUENCE</scope>
</reference>
<dbReference type="EMBL" id="CAJNNW010027763">
    <property type="protein sequence ID" value="CAE8693050.1"/>
    <property type="molecule type" value="Genomic_DNA"/>
</dbReference>
<comment type="caution">
    <text evidence="2">The sequence shown here is derived from an EMBL/GenBank/DDBJ whole genome shotgun (WGS) entry which is preliminary data.</text>
</comment>
<evidence type="ECO:0000313" key="2">
    <source>
        <dbReference type="EMBL" id="CAE8693050.1"/>
    </source>
</evidence>
<protein>
    <recommendedName>
        <fullName evidence="1">DUF4116 domain-containing protein</fullName>
    </recommendedName>
</protein>
<gene>
    <name evidence="2" type="ORF">PGLA2088_LOCUS28180</name>
</gene>
<dbReference type="AlphaFoldDB" id="A0A813K8Z7"/>
<name>A0A813K8Z7_POLGL</name>
<feature type="domain" description="DUF4116" evidence="1">
    <location>
        <begin position="57"/>
        <end position="105"/>
    </location>
</feature>
<accession>A0A813K8Z7</accession>
<dbReference type="Pfam" id="PF13475">
    <property type="entry name" value="DUF4116"/>
    <property type="match status" value="2"/>
</dbReference>
<feature type="domain" description="DUF4116" evidence="1">
    <location>
        <begin position="5"/>
        <end position="49"/>
    </location>
</feature>
<dbReference type="Proteomes" id="UP000626109">
    <property type="component" value="Unassembled WGS sequence"/>
</dbReference>